<comment type="similarity">
    <text evidence="1">Belongs to the LysR transcriptional regulatory family.</text>
</comment>
<evidence type="ECO:0000313" key="6">
    <source>
        <dbReference type="EMBL" id="WNC08057.1"/>
    </source>
</evidence>
<dbReference type="CDD" id="cd08422">
    <property type="entry name" value="PBP2_CrgA_like"/>
    <property type="match status" value="1"/>
</dbReference>
<dbReference type="AlphaFoldDB" id="A0AAJ6LW42"/>
<dbReference type="InterPro" id="IPR000847">
    <property type="entry name" value="LysR_HTH_N"/>
</dbReference>
<dbReference type="PROSITE" id="PS50931">
    <property type="entry name" value="HTH_LYSR"/>
    <property type="match status" value="1"/>
</dbReference>
<dbReference type="InterPro" id="IPR005119">
    <property type="entry name" value="LysR_subst-bd"/>
</dbReference>
<reference evidence="6" key="1">
    <citation type="submission" date="2023-09" db="EMBL/GenBank/DDBJ databases">
        <title>First report of Pseudomonas coleopterorum DJ13 causing leaf spot on Rhododendron pulchrum Sweet in China.</title>
        <authorList>
            <person name="Zhang Y."/>
        </authorList>
    </citation>
    <scope>NUCLEOTIDE SEQUENCE</scope>
    <source>
        <strain evidence="6">DJ13</strain>
    </source>
</reference>
<dbReference type="Proteomes" id="UP001258207">
    <property type="component" value="Chromosome"/>
</dbReference>
<evidence type="ECO:0000256" key="1">
    <source>
        <dbReference type="ARBA" id="ARBA00009437"/>
    </source>
</evidence>
<name>A0AAJ6LW42_9PSED</name>
<dbReference type="GO" id="GO:0043565">
    <property type="term" value="F:sequence-specific DNA binding"/>
    <property type="evidence" value="ECO:0007669"/>
    <property type="project" value="TreeGrafter"/>
</dbReference>
<dbReference type="RefSeq" id="WP_310791071.1">
    <property type="nucleotide sequence ID" value="NZ_CP134081.1"/>
</dbReference>
<gene>
    <name evidence="6" type="ORF">RI108_12070</name>
</gene>
<proteinExistence type="inferred from homology"/>
<dbReference type="GO" id="GO:0003700">
    <property type="term" value="F:DNA-binding transcription factor activity"/>
    <property type="evidence" value="ECO:0007669"/>
    <property type="project" value="InterPro"/>
</dbReference>
<dbReference type="PANTHER" id="PTHR30537">
    <property type="entry name" value="HTH-TYPE TRANSCRIPTIONAL REGULATOR"/>
    <property type="match status" value="1"/>
</dbReference>
<dbReference type="InterPro" id="IPR036390">
    <property type="entry name" value="WH_DNA-bd_sf"/>
</dbReference>
<protein>
    <submittedName>
        <fullName evidence="6">LysR family transcriptional regulator</fullName>
    </submittedName>
</protein>
<dbReference type="SUPFAM" id="SSF53850">
    <property type="entry name" value="Periplasmic binding protein-like II"/>
    <property type="match status" value="1"/>
</dbReference>
<keyword evidence="3" id="KW-0238">DNA-binding</keyword>
<dbReference type="PANTHER" id="PTHR30537:SF35">
    <property type="entry name" value="TRANSCRIPTIONAL REGULATORY PROTEIN"/>
    <property type="match status" value="1"/>
</dbReference>
<evidence type="ECO:0000256" key="3">
    <source>
        <dbReference type="ARBA" id="ARBA00023125"/>
    </source>
</evidence>
<dbReference type="FunFam" id="3.40.190.290:FF:000001">
    <property type="entry name" value="Transcriptional regulator, LysR family"/>
    <property type="match status" value="1"/>
</dbReference>
<dbReference type="InterPro" id="IPR058163">
    <property type="entry name" value="LysR-type_TF_proteobact-type"/>
</dbReference>
<dbReference type="InterPro" id="IPR036388">
    <property type="entry name" value="WH-like_DNA-bd_sf"/>
</dbReference>
<evidence type="ECO:0000256" key="4">
    <source>
        <dbReference type="ARBA" id="ARBA00023163"/>
    </source>
</evidence>
<evidence type="ECO:0000313" key="7">
    <source>
        <dbReference type="Proteomes" id="UP001258207"/>
    </source>
</evidence>
<evidence type="ECO:0000259" key="5">
    <source>
        <dbReference type="PROSITE" id="PS50931"/>
    </source>
</evidence>
<dbReference type="Gene3D" id="1.10.10.10">
    <property type="entry name" value="Winged helix-like DNA-binding domain superfamily/Winged helix DNA-binding domain"/>
    <property type="match status" value="1"/>
</dbReference>
<feature type="domain" description="HTH lysR-type" evidence="5">
    <location>
        <begin position="1"/>
        <end position="59"/>
    </location>
</feature>
<dbReference type="SUPFAM" id="SSF46785">
    <property type="entry name" value="Winged helix' DNA-binding domain"/>
    <property type="match status" value="1"/>
</dbReference>
<dbReference type="Gene3D" id="3.40.190.290">
    <property type="match status" value="1"/>
</dbReference>
<keyword evidence="2" id="KW-0805">Transcription regulation</keyword>
<sequence>MDKLLAMQAFVTVVDCGSQTAAADKLGLSRPVISRFLAELEDWTGARLMHRTTRRLTLTAVGAQMLPLCRRMLDLAEDMQAIATHPEDEPEGLLRITASTSFGQAQLTGAITEFVARYPKVRIDMQLLDRTVNLVDERVDLAIRITNELDPNLIARRLTTCRSVVCAAPSYLKTHVEPKTIEDLSLHNCLTHSYHGSSLWHFTRDGEPSSVAVNGNVSTNDSVTTLQAALCGSGVALLPTYLAAPLVRKGELVALLPDYQPMTLSIHAVYASRRHVSAVLRAMLDFLVVRFPEEPAWDSAVVAPQS</sequence>
<dbReference type="FunFam" id="1.10.10.10:FF:000001">
    <property type="entry name" value="LysR family transcriptional regulator"/>
    <property type="match status" value="1"/>
</dbReference>
<evidence type="ECO:0000256" key="2">
    <source>
        <dbReference type="ARBA" id="ARBA00023015"/>
    </source>
</evidence>
<dbReference type="EMBL" id="CP134081">
    <property type="protein sequence ID" value="WNC08057.1"/>
    <property type="molecule type" value="Genomic_DNA"/>
</dbReference>
<organism evidence="6 7">
    <name type="scientific">Pseudomonas coleopterorum</name>
    <dbReference type="NCBI Taxonomy" id="1605838"/>
    <lineage>
        <taxon>Bacteria</taxon>
        <taxon>Pseudomonadati</taxon>
        <taxon>Pseudomonadota</taxon>
        <taxon>Gammaproteobacteria</taxon>
        <taxon>Pseudomonadales</taxon>
        <taxon>Pseudomonadaceae</taxon>
        <taxon>Pseudomonas</taxon>
    </lineage>
</organism>
<keyword evidence="4" id="KW-0804">Transcription</keyword>
<dbReference type="Pfam" id="PF00126">
    <property type="entry name" value="HTH_1"/>
    <property type="match status" value="1"/>
</dbReference>
<dbReference type="Pfam" id="PF03466">
    <property type="entry name" value="LysR_substrate"/>
    <property type="match status" value="1"/>
</dbReference>
<dbReference type="GO" id="GO:0006351">
    <property type="term" value="P:DNA-templated transcription"/>
    <property type="evidence" value="ECO:0007669"/>
    <property type="project" value="TreeGrafter"/>
</dbReference>
<accession>A0AAJ6LW42</accession>